<evidence type="ECO:0000256" key="1">
    <source>
        <dbReference type="SAM" id="Phobius"/>
    </source>
</evidence>
<feature type="transmembrane region" description="Helical" evidence="1">
    <location>
        <begin position="173"/>
        <end position="194"/>
    </location>
</feature>
<keyword evidence="1" id="KW-1133">Transmembrane helix</keyword>
<reference evidence="3" key="1">
    <citation type="journal article" date="2020" name="Stud. Mycol.">
        <title>101 Dothideomycetes genomes: a test case for predicting lifestyles and emergence of pathogens.</title>
        <authorList>
            <person name="Haridas S."/>
            <person name="Albert R."/>
            <person name="Binder M."/>
            <person name="Bloem J."/>
            <person name="Labutti K."/>
            <person name="Salamov A."/>
            <person name="Andreopoulos B."/>
            <person name="Baker S."/>
            <person name="Barry K."/>
            <person name="Bills G."/>
            <person name="Bluhm B."/>
            <person name="Cannon C."/>
            <person name="Castanera R."/>
            <person name="Culley D."/>
            <person name="Daum C."/>
            <person name="Ezra D."/>
            <person name="Gonzalez J."/>
            <person name="Henrissat B."/>
            <person name="Kuo A."/>
            <person name="Liang C."/>
            <person name="Lipzen A."/>
            <person name="Lutzoni F."/>
            <person name="Magnuson J."/>
            <person name="Mondo S."/>
            <person name="Nolan M."/>
            <person name="Ohm R."/>
            <person name="Pangilinan J."/>
            <person name="Park H.-J."/>
            <person name="Ramirez L."/>
            <person name="Alfaro M."/>
            <person name="Sun H."/>
            <person name="Tritt A."/>
            <person name="Yoshinaga Y."/>
            <person name="Zwiers L.-H."/>
            <person name="Turgeon B."/>
            <person name="Goodwin S."/>
            <person name="Spatafora J."/>
            <person name="Crous P."/>
            <person name="Grigoriev I."/>
        </authorList>
    </citation>
    <scope>NUCLEOTIDE SEQUENCE</scope>
    <source>
        <strain evidence="3">HMLAC05119</strain>
    </source>
</reference>
<keyword evidence="1" id="KW-0472">Membrane</keyword>
<dbReference type="PANTHER" id="PTHR39614:SF2">
    <property type="entry name" value="INTEGRAL MEMBRANE PROTEIN"/>
    <property type="match status" value="1"/>
</dbReference>
<sequence length="430" mass="47703">MATAASPPPFFITADDKRGLIVVTVALVLTFVWSCSLIGIWMRYKARDWKPDDWLLASATLVHTAQSGTILHLVNLGLGTSQDGVPQAQLERLGKEGIASQIFYVGTLLLSKCSVLCLYLRLSPGGAHKIASYGVVAVSIAWGVLAIVLIVVPCNPAQYYTNPRGCRNRWPKWQAISSLDIVTEAFIFGIAIQLVWTLQMRLKAKFLVVFAFSARLLVIVIAAIRLCYLHEHFLATDFTFKYIVATQWQMGYAIMSSTLTGIGPFLRPFDKEFTASYRNQSTYGHNSAELASHSRITDASYRQRDSWQSEGYLMHSLPSRCASKTAESHTHDLSTLDSASDMQVHVAAPTALDLQHQAPALQAPNLLKADANFRPLDHVFRHETEIWVGESTASFGTQDGLTPTFRDDRGLIIKKRTQVKIEIDRASCVI</sequence>
<feature type="transmembrane region" description="Helical" evidence="1">
    <location>
        <begin position="20"/>
        <end position="42"/>
    </location>
</feature>
<evidence type="ECO:0000313" key="3">
    <source>
        <dbReference type="EMBL" id="KAF1917449.1"/>
    </source>
</evidence>
<accession>A0A6A5QPY0</accession>
<dbReference type="AlphaFoldDB" id="A0A6A5QPY0"/>
<feature type="domain" description="Rhodopsin" evidence="2">
    <location>
        <begin position="40"/>
        <end position="250"/>
    </location>
</feature>
<dbReference type="Proteomes" id="UP000800096">
    <property type="component" value="Unassembled WGS sequence"/>
</dbReference>
<organism evidence="3 4">
    <name type="scientific">Ampelomyces quisqualis</name>
    <name type="common">Powdery mildew agent</name>
    <dbReference type="NCBI Taxonomy" id="50730"/>
    <lineage>
        <taxon>Eukaryota</taxon>
        <taxon>Fungi</taxon>
        <taxon>Dikarya</taxon>
        <taxon>Ascomycota</taxon>
        <taxon>Pezizomycotina</taxon>
        <taxon>Dothideomycetes</taxon>
        <taxon>Pleosporomycetidae</taxon>
        <taxon>Pleosporales</taxon>
        <taxon>Pleosporineae</taxon>
        <taxon>Phaeosphaeriaceae</taxon>
        <taxon>Ampelomyces</taxon>
    </lineage>
</organism>
<protein>
    <recommendedName>
        <fullName evidence="2">Rhodopsin domain-containing protein</fullName>
    </recommendedName>
</protein>
<feature type="transmembrane region" description="Helical" evidence="1">
    <location>
        <begin position="98"/>
        <end position="120"/>
    </location>
</feature>
<dbReference type="EMBL" id="ML979134">
    <property type="protein sequence ID" value="KAF1917449.1"/>
    <property type="molecule type" value="Genomic_DNA"/>
</dbReference>
<keyword evidence="4" id="KW-1185">Reference proteome</keyword>
<name>A0A6A5QPY0_AMPQU</name>
<dbReference type="InterPro" id="IPR049326">
    <property type="entry name" value="Rhodopsin_dom_fungi"/>
</dbReference>
<feature type="transmembrane region" description="Helical" evidence="1">
    <location>
        <begin position="206"/>
        <end position="226"/>
    </location>
</feature>
<dbReference type="PANTHER" id="PTHR39614">
    <property type="entry name" value="INTEGRAL MEMBRANE PROTEIN"/>
    <property type="match status" value="1"/>
</dbReference>
<keyword evidence="1" id="KW-0812">Transmembrane</keyword>
<evidence type="ECO:0000259" key="2">
    <source>
        <dbReference type="Pfam" id="PF20684"/>
    </source>
</evidence>
<dbReference type="OrthoDB" id="3918601at2759"/>
<gene>
    <name evidence="3" type="ORF">BDU57DRAFT_446965</name>
</gene>
<proteinExistence type="predicted"/>
<feature type="transmembrane region" description="Helical" evidence="1">
    <location>
        <begin position="132"/>
        <end position="153"/>
    </location>
</feature>
<dbReference type="Pfam" id="PF20684">
    <property type="entry name" value="Fung_rhodopsin"/>
    <property type="match status" value="1"/>
</dbReference>
<evidence type="ECO:0000313" key="4">
    <source>
        <dbReference type="Proteomes" id="UP000800096"/>
    </source>
</evidence>